<feature type="transmembrane region" description="Helical" evidence="5">
    <location>
        <begin position="41"/>
        <end position="60"/>
    </location>
</feature>
<keyword evidence="4 5" id="KW-0472">Membrane</keyword>
<evidence type="ECO:0000256" key="4">
    <source>
        <dbReference type="ARBA" id="ARBA00023136"/>
    </source>
</evidence>
<evidence type="ECO:0000313" key="6">
    <source>
        <dbReference type="EMBL" id="CAE6463721.1"/>
    </source>
</evidence>
<dbReference type="AlphaFoldDB" id="A0A8H3GNK1"/>
<comment type="subcellular location">
    <subcellularLocation>
        <location evidence="1">Membrane</location>
        <topology evidence="1">Multi-pass membrane protein</topology>
    </subcellularLocation>
</comment>
<evidence type="ECO:0000313" key="7">
    <source>
        <dbReference type="Proteomes" id="UP000663840"/>
    </source>
</evidence>
<organism evidence="6 7">
    <name type="scientific">Rhizoctonia solani</name>
    <dbReference type="NCBI Taxonomy" id="456999"/>
    <lineage>
        <taxon>Eukaryota</taxon>
        <taxon>Fungi</taxon>
        <taxon>Dikarya</taxon>
        <taxon>Basidiomycota</taxon>
        <taxon>Agaricomycotina</taxon>
        <taxon>Agaricomycetes</taxon>
        <taxon>Cantharellales</taxon>
        <taxon>Ceratobasidiaceae</taxon>
        <taxon>Rhizoctonia</taxon>
    </lineage>
</organism>
<accession>A0A8H3GNK1</accession>
<feature type="transmembrane region" description="Helical" evidence="5">
    <location>
        <begin position="155"/>
        <end position="176"/>
    </location>
</feature>
<reference evidence="6" key="1">
    <citation type="submission" date="2021-01" db="EMBL/GenBank/DDBJ databases">
        <authorList>
            <person name="Kaushik A."/>
        </authorList>
    </citation>
    <scope>NUCLEOTIDE SEQUENCE</scope>
    <source>
        <strain evidence="6">AG1-1A</strain>
    </source>
</reference>
<feature type="transmembrane region" description="Helical" evidence="5">
    <location>
        <begin position="119"/>
        <end position="143"/>
    </location>
</feature>
<name>A0A8H3GNK1_9AGAM</name>
<dbReference type="EMBL" id="CAJMWR010003613">
    <property type="protein sequence ID" value="CAE6463721.1"/>
    <property type="molecule type" value="Genomic_DNA"/>
</dbReference>
<gene>
    <name evidence="6" type="ORF">RDB_LOCUS106869</name>
</gene>
<dbReference type="Proteomes" id="UP000663840">
    <property type="component" value="Unassembled WGS sequence"/>
</dbReference>
<comment type="caution">
    <text evidence="6">The sequence shown here is derived from an EMBL/GenBank/DDBJ whole genome shotgun (WGS) entry which is preliminary data.</text>
</comment>
<protein>
    <submittedName>
        <fullName evidence="6">Uncharacterized protein</fullName>
    </submittedName>
</protein>
<keyword evidence="3 5" id="KW-1133">Transmembrane helix</keyword>
<dbReference type="InterPro" id="IPR018499">
    <property type="entry name" value="Tetraspanin/Peripherin"/>
</dbReference>
<keyword evidence="2 5" id="KW-0812">Transmembrane</keyword>
<dbReference type="GO" id="GO:0016020">
    <property type="term" value="C:membrane"/>
    <property type="evidence" value="ECO:0007669"/>
    <property type="project" value="UniProtKB-SubCell"/>
</dbReference>
<sequence>MPSSNSKLKPLQGGKLGASLYCLIRPPPTRLSLLSIPPPQLLVFDYILLSLYLTFILFVYEMPSRPEKKDARTCCCCIPIRAGVGILAWLYFLGGVAAVVLAVMILKQDTSDMETAIKALIIALGGLSAFLVVTSIFGIIATITQSPFLARIWSVMFQIWYYLQLALDIAVIALFFSKKLDTLIVECTSLAEKRRPKGSEIENCNRGRNRLSLYYTLSGVVRNVISYYFTRRVSSFTRHCTERVASHSLTAPTQMATLSGNGPTQLNSLNIQGGHQASVDSLRGEKAV</sequence>
<feature type="transmembrane region" description="Helical" evidence="5">
    <location>
        <begin position="88"/>
        <end position="107"/>
    </location>
</feature>
<evidence type="ECO:0000256" key="2">
    <source>
        <dbReference type="ARBA" id="ARBA00022692"/>
    </source>
</evidence>
<dbReference type="Pfam" id="PF00335">
    <property type="entry name" value="Tetraspanin"/>
    <property type="match status" value="1"/>
</dbReference>
<evidence type="ECO:0000256" key="5">
    <source>
        <dbReference type="SAM" id="Phobius"/>
    </source>
</evidence>
<evidence type="ECO:0000256" key="1">
    <source>
        <dbReference type="ARBA" id="ARBA00004141"/>
    </source>
</evidence>
<evidence type="ECO:0000256" key="3">
    <source>
        <dbReference type="ARBA" id="ARBA00022989"/>
    </source>
</evidence>
<proteinExistence type="predicted"/>